<dbReference type="Gene3D" id="1.10.150.690">
    <property type="entry name" value="DUF2063"/>
    <property type="match status" value="1"/>
</dbReference>
<evidence type="ECO:0000313" key="3">
    <source>
        <dbReference type="Proteomes" id="UP000297713"/>
    </source>
</evidence>
<reference evidence="2 3" key="1">
    <citation type="submission" date="2016-05" db="EMBL/GenBank/DDBJ databases">
        <title>Diversity and Homogeneity among Thermoacidophilic Verrucomicrobia Methanotrophs Linked with Geographical Origin.</title>
        <authorList>
            <person name="Erikstad H.-A."/>
            <person name="Smestad N.B."/>
            <person name="Ceballos R.M."/>
            <person name="Birkeland N.-K."/>
        </authorList>
    </citation>
    <scope>NUCLEOTIDE SEQUENCE [LARGE SCALE GENOMIC DNA]</scope>
    <source>
        <strain evidence="2 3">Phi</strain>
    </source>
</reference>
<proteinExistence type="predicted"/>
<gene>
    <name evidence="2" type="ORF">A7Q10_04420</name>
</gene>
<dbReference type="Pfam" id="PF09836">
    <property type="entry name" value="DUF2063"/>
    <property type="match status" value="1"/>
</dbReference>
<dbReference type="RefSeq" id="WP_134439210.1">
    <property type="nucleotide sequence ID" value="NZ_LXQC01000068.1"/>
</dbReference>
<evidence type="ECO:0000313" key="2">
    <source>
        <dbReference type="EMBL" id="TFE71546.1"/>
    </source>
</evidence>
<keyword evidence="3" id="KW-1185">Reference proteome</keyword>
<accession>A0A4Y8PGQ8</accession>
<dbReference type="InterPro" id="IPR044922">
    <property type="entry name" value="DUF2063_N_sf"/>
</dbReference>
<dbReference type="EMBL" id="LXQC01000068">
    <property type="protein sequence ID" value="TFE71546.1"/>
    <property type="molecule type" value="Genomic_DNA"/>
</dbReference>
<protein>
    <recommendedName>
        <fullName evidence="1">Putative DNA-binding domain-containing protein</fullName>
    </recommendedName>
</protein>
<name>A0A4Y8PGQ8_9BACT</name>
<feature type="domain" description="Putative DNA-binding" evidence="1">
    <location>
        <begin position="60"/>
        <end position="137"/>
    </location>
</feature>
<dbReference type="OrthoDB" id="192286at2"/>
<sequence>MKPLKPTPTLKPLNLLSLSADTAENLRELQRAFLDLICCPLTTKDRMRKKSPNGESIPKLAQEIIKPSHSMTAFERLEVYNQQYWFKIFEAFRQDFAGLLRLVGEKSFRKVVESYLEKYPPHHPTLWNIGEKLDQFLKENPGLLGVYHSAAIDMVRLEKALFVAFDAPSFQPIQFKDVAKTSLENLKVDLQPHLVLLELEFEVEKFLPTNPQNFYGDLSEKAVTDLRKKRQKRGNSLLVPNKRTHWIAIHRFRNVPYIKEIEYPAFRFLSVLKEVHSLPLAAESFLYALGEKKPEEDFLLKIEQWIIEFSLLGWFILWREKSE</sequence>
<dbReference type="AlphaFoldDB" id="A0A4Y8PGQ8"/>
<dbReference type="Proteomes" id="UP000297713">
    <property type="component" value="Unassembled WGS sequence"/>
</dbReference>
<dbReference type="InterPro" id="IPR018640">
    <property type="entry name" value="DUF2063"/>
</dbReference>
<evidence type="ECO:0000259" key="1">
    <source>
        <dbReference type="Pfam" id="PF09836"/>
    </source>
</evidence>
<organism evidence="2 3">
    <name type="scientific">Methylacidiphilum caldifontis</name>
    <dbReference type="NCBI Taxonomy" id="2795386"/>
    <lineage>
        <taxon>Bacteria</taxon>
        <taxon>Pseudomonadati</taxon>
        <taxon>Verrucomicrobiota</taxon>
        <taxon>Methylacidiphilae</taxon>
        <taxon>Methylacidiphilales</taxon>
        <taxon>Methylacidiphilaceae</taxon>
        <taxon>Methylacidiphilum (ex Ratnadevi et al. 2023)</taxon>
    </lineage>
</organism>
<comment type="caution">
    <text evidence="2">The sequence shown here is derived from an EMBL/GenBank/DDBJ whole genome shotgun (WGS) entry which is preliminary data.</text>
</comment>